<accession>A0A068V250</accession>
<dbReference type="SMART" id="SM00255">
    <property type="entry name" value="TIR"/>
    <property type="match status" value="1"/>
</dbReference>
<reference evidence="5" key="1">
    <citation type="journal article" date="2014" name="Science">
        <title>The coffee genome provides insight into the convergent evolution of caffeine biosynthesis.</title>
        <authorList>
            <person name="Denoeud F."/>
            <person name="Carretero-Paulet L."/>
            <person name="Dereeper A."/>
            <person name="Droc G."/>
            <person name="Guyot R."/>
            <person name="Pietrella M."/>
            <person name="Zheng C."/>
            <person name="Alberti A."/>
            <person name="Anthony F."/>
            <person name="Aprea G."/>
            <person name="Aury J.M."/>
            <person name="Bento P."/>
            <person name="Bernard M."/>
            <person name="Bocs S."/>
            <person name="Campa C."/>
            <person name="Cenci A."/>
            <person name="Combes M.C."/>
            <person name="Crouzillat D."/>
            <person name="Da Silva C."/>
            <person name="Daddiego L."/>
            <person name="De Bellis F."/>
            <person name="Dussert S."/>
            <person name="Garsmeur O."/>
            <person name="Gayraud T."/>
            <person name="Guignon V."/>
            <person name="Jahn K."/>
            <person name="Jamilloux V."/>
            <person name="Joet T."/>
            <person name="Labadie K."/>
            <person name="Lan T."/>
            <person name="Leclercq J."/>
            <person name="Lepelley M."/>
            <person name="Leroy T."/>
            <person name="Li L.T."/>
            <person name="Librado P."/>
            <person name="Lopez L."/>
            <person name="Munoz A."/>
            <person name="Noel B."/>
            <person name="Pallavicini A."/>
            <person name="Perrotta G."/>
            <person name="Poncet V."/>
            <person name="Pot D."/>
            <person name="Priyono X."/>
            <person name="Rigoreau M."/>
            <person name="Rouard M."/>
            <person name="Rozas J."/>
            <person name="Tranchant-Dubreuil C."/>
            <person name="VanBuren R."/>
            <person name="Zhang Q."/>
            <person name="Andrade A.C."/>
            <person name="Argout X."/>
            <person name="Bertrand B."/>
            <person name="de Kochko A."/>
            <person name="Graziosi G."/>
            <person name="Henry R.J."/>
            <person name="Jayarama X."/>
            <person name="Ming R."/>
            <person name="Nagai C."/>
            <person name="Rounsley S."/>
            <person name="Sankoff D."/>
            <person name="Giuliano G."/>
            <person name="Albert V.A."/>
            <person name="Wincker P."/>
            <person name="Lashermes P."/>
        </authorList>
    </citation>
    <scope>NUCLEOTIDE SEQUENCE [LARGE SCALE GENOMIC DNA]</scope>
    <source>
        <strain evidence="5">cv. DH200-94</strain>
    </source>
</reference>
<dbReference type="Gramene" id="CDP14589">
    <property type="protein sequence ID" value="CDP14589"/>
    <property type="gene ID" value="GSCOC_T00041131001"/>
</dbReference>
<dbReference type="OMA" id="IPTFKDD"/>
<dbReference type="InterPro" id="IPR000157">
    <property type="entry name" value="TIR_dom"/>
</dbReference>
<dbReference type="GO" id="GO:0007165">
    <property type="term" value="P:signal transduction"/>
    <property type="evidence" value="ECO:0007669"/>
    <property type="project" value="InterPro"/>
</dbReference>
<gene>
    <name evidence="4" type="ORF">GSCOC_T00041131001</name>
</gene>
<keyword evidence="5" id="KW-1185">Reference proteome</keyword>
<dbReference type="PANTHER" id="PTHR11017">
    <property type="entry name" value="LEUCINE-RICH REPEAT-CONTAINING PROTEIN"/>
    <property type="match status" value="1"/>
</dbReference>
<dbReference type="PRINTS" id="PR00364">
    <property type="entry name" value="DISEASERSIST"/>
</dbReference>
<name>A0A068V250_COFCA</name>
<dbReference type="OrthoDB" id="6160824at2759"/>
<dbReference type="PROSITE" id="PS50104">
    <property type="entry name" value="TIR"/>
    <property type="match status" value="1"/>
</dbReference>
<keyword evidence="2" id="KW-0812">Transmembrane</keyword>
<keyword evidence="1" id="KW-0520">NAD</keyword>
<evidence type="ECO:0000256" key="2">
    <source>
        <dbReference type="SAM" id="Phobius"/>
    </source>
</evidence>
<dbReference type="Proteomes" id="UP000295252">
    <property type="component" value="Unassembled WGS sequence"/>
</dbReference>
<protein>
    <submittedName>
        <fullName evidence="4">DH200=94 genomic scaffold, scaffold_88</fullName>
    </submittedName>
</protein>
<sequence length="492" mass="55511">MDTVNDIESGIQLVSSASNDHNGWIDISSSSFARTWTYDVFLSFRGEDTRRNFVAYLFQALCNKGIYTYKDDQRLEKGKSISPELLQAIQESLFSVIIFSKGYASLTWCLEELVKIMECHQIIGQFVLPIFYDVDPSDVRKQRNSFADAFAKHERDQSPEKVQKWKEALSQAAGLSGWHSCNFSDDNELVEKLVQDLHSQLHHFESPPGEHNLAGVGSRMEEVISLMDLRNAEAVRIVGIHGKARIGKTTIARALFDRLSDKYEAACFLDDVGQISSKHGVDYLQEILLSEMLKLRNVKIRSTSEGMSMMTRRFRHLRSLIVLDDVDHADQLKALAGNRNWFGGGSRIVITTRDGELLLKCGADSTYKVCGLSYKEAKQLFTVHAFGSRTPGAFRQHFIGPICSICRLPSSLKAWASLVRGRDVTWTEIFQPIGSVLCGCLAATYLIGFITLFIIVFKVIFLGADFPDFMDPSKRIRKYSPTFSFHPFPKNP</sequence>
<dbReference type="EMBL" id="HG739172">
    <property type="protein sequence ID" value="CDP14589.1"/>
    <property type="molecule type" value="Genomic_DNA"/>
</dbReference>
<dbReference type="InParanoid" id="A0A068V250"/>
<keyword evidence="2" id="KW-0472">Membrane</keyword>
<keyword evidence="2" id="KW-1133">Transmembrane helix</keyword>
<dbReference type="InterPro" id="IPR002182">
    <property type="entry name" value="NB-ARC"/>
</dbReference>
<evidence type="ECO:0000256" key="1">
    <source>
        <dbReference type="ARBA" id="ARBA00023027"/>
    </source>
</evidence>
<dbReference type="InterPro" id="IPR027417">
    <property type="entry name" value="P-loop_NTPase"/>
</dbReference>
<evidence type="ECO:0000259" key="3">
    <source>
        <dbReference type="PROSITE" id="PS50104"/>
    </source>
</evidence>
<dbReference type="InterPro" id="IPR044974">
    <property type="entry name" value="Disease_R_plants"/>
</dbReference>
<dbReference type="GO" id="GO:0006952">
    <property type="term" value="P:defense response"/>
    <property type="evidence" value="ECO:0007669"/>
    <property type="project" value="InterPro"/>
</dbReference>
<dbReference type="FunFam" id="3.40.50.10140:FF:000007">
    <property type="entry name" value="Disease resistance protein (TIR-NBS-LRR class)"/>
    <property type="match status" value="1"/>
</dbReference>
<proteinExistence type="predicted"/>
<dbReference type="Gene3D" id="3.40.50.10140">
    <property type="entry name" value="Toll/interleukin-1 receptor homology (TIR) domain"/>
    <property type="match status" value="1"/>
</dbReference>
<dbReference type="SUPFAM" id="SSF52200">
    <property type="entry name" value="Toll/Interleukin receptor TIR domain"/>
    <property type="match status" value="1"/>
</dbReference>
<dbReference type="GO" id="GO:0043531">
    <property type="term" value="F:ADP binding"/>
    <property type="evidence" value="ECO:0007669"/>
    <property type="project" value="InterPro"/>
</dbReference>
<feature type="transmembrane region" description="Helical" evidence="2">
    <location>
        <begin position="442"/>
        <end position="464"/>
    </location>
</feature>
<dbReference type="STRING" id="49390.A0A068V250"/>
<dbReference type="PhylomeDB" id="A0A068V250"/>
<dbReference type="SUPFAM" id="SSF52540">
    <property type="entry name" value="P-loop containing nucleoside triphosphate hydrolases"/>
    <property type="match status" value="1"/>
</dbReference>
<evidence type="ECO:0000313" key="4">
    <source>
        <dbReference type="EMBL" id="CDP14589.1"/>
    </source>
</evidence>
<dbReference type="Pfam" id="PF01582">
    <property type="entry name" value="TIR"/>
    <property type="match status" value="1"/>
</dbReference>
<evidence type="ECO:0000313" key="5">
    <source>
        <dbReference type="Proteomes" id="UP000295252"/>
    </source>
</evidence>
<dbReference type="Pfam" id="PF00931">
    <property type="entry name" value="NB-ARC"/>
    <property type="match status" value="1"/>
</dbReference>
<organism evidence="4 5">
    <name type="scientific">Coffea canephora</name>
    <name type="common">Robusta coffee</name>
    <dbReference type="NCBI Taxonomy" id="49390"/>
    <lineage>
        <taxon>Eukaryota</taxon>
        <taxon>Viridiplantae</taxon>
        <taxon>Streptophyta</taxon>
        <taxon>Embryophyta</taxon>
        <taxon>Tracheophyta</taxon>
        <taxon>Spermatophyta</taxon>
        <taxon>Magnoliopsida</taxon>
        <taxon>eudicotyledons</taxon>
        <taxon>Gunneridae</taxon>
        <taxon>Pentapetalae</taxon>
        <taxon>asterids</taxon>
        <taxon>lamiids</taxon>
        <taxon>Gentianales</taxon>
        <taxon>Rubiaceae</taxon>
        <taxon>Ixoroideae</taxon>
        <taxon>Gardenieae complex</taxon>
        <taxon>Bertiereae - Coffeeae clade</taxon>
        <taxon>Coffeeae</taxon>
        <taxon>Coffea</taxon>
    </lineage>
</organism>
<dbReference type="AlphaFoldDB" id="A0A068V250"/>
<dbReference type="Gene3D" id="3.40.50.300">
    <property type="entry name" value="P-loop containing nucleotide triphosphate hydrolases"/>
    <property type="match status" value="1"/>
</dbReference>
<feature type="domain" description="TIR" evidence="3">
    <location>
        <begin position="36"/>
        <end position="201"/>
    </location>
</feature>
<dbReference type="PANTHER" id="PTHR11017:SF573">
    <property type="entry name" value="ADP-RIBOSYL CYCLASE_CYCLIC ADP-RIBOSE HYDROLASE"/>
    <property type="match status" value="1"/>
</dbReference>
<dbReference type="InterPro" id="IPR035897">
    <property type="entry name" value="Toll_tir_struct_dom_sf"/>
</dbReference>